<dbReference type="PRINTS" id="PR00179">
    <property type="entry name" value="LIPOCALIN"/>
</dbReference>
<evidence type="ECO:0000259" key="3">
    <source>
        <dbReference type="Pfam" id="PF08212"/>
    </source>
</evidence>
<dbReference type="Pfam" id="PF08212">
    <property type="entry name" value="Lipocalin_2"/>
    <property type="match status" value="1"/>
</dbReference>
<keyword evidence="2" id="KW-0472">Membrane</keyword>
<dbReference type="PROSITE" id="PS00213">
    <property type="entry name" value="LIPOCALIN"/>
    <property type="match status" value="1"/>
</dbReference>
<dbReference type="PANTHER" id="PTHR10612">
    <property type="entry name" value="APOLIPOPROTEIN D"/>
    <property type="match status" value="1"/>
</dbReference>
<keyword evidence="2" id="KW-0998">Cell outer membrane</keyword>
<evidence type="ECO:0000313" key="5">
    <source>
        <dbReference type="Proteomes" id="UP000815846"/>
    </source>
</evidence>
<sequence>MNKALLIIITVLTLVISGCLGMPKPVKPVSDFELTKYLGKWYEIARLDHSFERGLSQVSAQYSLKDDGGVLVINRGFSTTDNEWQQAEGKAYFVDSSTEGYLKVSFFGPFYGSYVIFELEHENYQYAFVSGPNTDYLWLLSRTPTVAPEVMEKFITMSKARGFNTQEIIVVDQTPKT</sequence>
<dbReference type="CDD" id="cd19438">
    <property type="entry name" value="lipocalin_Blc-like"/>
    <property type="match status" value="1"/>
</dbReference>
<keyword evidence="2" id="KW-0446">Lipid-binding</keyword>
<protein>
    <recommendedName>
        <fullName evidence="2">Outer membrane lipoprotein Blc</fullName>
    </recommendedName>
</protein>
<evidence type="ECO:0000256" key="2">
    <source>
        <dbReference type="PIRNR" id="PIRNR036893"/>
    </source>
</evidence>
<dbReference type="PRINTS" id="PR01171">
    <property type="entry name" value="BCTLIPOCALIN"/>
</dbReference>
<dbReference type="InterPro" id="IPR002446">
    <property type="entry name" value="Lipocalin_bac"/>
</dbReference>
<feature type="domain" description="Lipocalin/cytosolic fatty-acid binding" evidence="3">
    <location>
        <begin position="33"/>
        <end position="173"/>
    </location>
</feature>
<proteinExistence type="inferred from homology"/>
<dbReference type="SUPFAM" id="SSF50814">
    <property type="entry name" value="Lipocalins"/>
    <property type="match status" value="1"/>
</dbReference>
<comment type="subcellular location">
    <subcellularLocation>
        <location evidence="2">Cell outer membrane</location>
    </subcellularLocation>
</comment>
<dbReference type="RefSeq" id="WP_101342713.1">
    <property type="nucleotide sequence ID" value="NZ_PJAI02000016.1"/>
</dbReference>
<name>A0ABY3MV47_9GAMM</name>
<dbReference type="Proteomes" id="UP000815846">
    <property type="component" value="Unassembled WGS sequence"/>
</dbReference>
<comment type="subunit">
    <text evidence="2">Homodimer.</text>
</comment>
<gene>
    <name evidence="4" type="ORF">CWS31_013250</name>
</gene>
<comment type="function">
    <text evidence="2">Involved in the storage or transport of lipids necessary for membrane maintenance under stressful conditions. Displays a binding preference for lysophospholipids.</text>
</comment>
<evidence type="ECO:0000256" key="1">
    <source>
        <dbReference type="ARBA" id="ARBA00006889"/>
    </source>
</evidence>
<dbReference type="PROSITE" id="PS51257">
    <property type="entry name" value="PROKAR_LIPOPROTEIN"/>
    <property type="match status" value="1"/>
</dbReference>
<dbReference type="InterPro" id="IPR012674">
    <property type="entry name" value="Calycin"/>
</dbReference>
<reference evidence="4 5" key="1">
    <citation type="submission" date="2019-08" db="EMBL/GenBank/DDBJ databases">
        <title>Microbe sample from Colwellia echini.</title>
        <authorList>
            <person name="Christiansen L."/>
            <person name="Pathiraja D."/>
            <person name="Schultz-Johansen M."/>
            <person name="Choi I.-G."/>
            <person name="Stougaard P."/>
        </authorList>
    </citation>
    <scope>NUCLEOTIDE SEQUENCE [LARGE SCALE GENOMIC DNA]</scope>
    <source>
        <strain evidence="4 5">A3</strain>
    </source>
</reference>
<dbReference type="PANTHER" id="PTHR10612:SF34">
    <property type="entry name" value="APOLIPOPROTEIN D"/>
    <property type="match status" value="1"/>
</dbReference>
<dbReference type="InterPro" id="IPR000566">
    <property type="entry name" value="Lipocln_cytosolic_FA-bd_dom"/>
</dbReference>
<accession>A0ABY3MV47</accession>
<dbReference type="InterPro" id="IPR022271">
    <property type="entry name" value="Lipocalin_ApoD"/>
</dbReference>
<keyword evidence="2" id="KW-0449">Lipoprotein</keyword>
<dbReference type="Gene3D" id="2.40.128.20">
    <property type="match status" value="1"/>
</dbReference>
<organism evidence="4 5">
    <name type="scientific">Colwellia echini</name>
    <dbReference type="NCBI Taxonomy" id="1982103"/>
    <lineage>
        <taxon>Bacteria</taxon>
        <taxon>Pseudomonadati</taxon>
        <taxon>Pseudomonadota</taxon>
        <taxon>Gammaproteobacteria</taxon>
        <taxon>Alteromonadales</taxon>
        <taxon>Colwelliaceae</taxon>
        <taxon>Colwellia</taxon>
    </lineage>
</organism>
<dbReference type="EMBL" id="PJAI02000016">
    <property type="protein sequence ID" value="TYK64927.1"/>
    <property type="molecule type" value="Genomic_DNA"/>
</dbReference>
<dbReference type="InterPro" id="IPR022272">
    <property type="entry name" value="Lipocalin_CS"/>
</dbReference>
<dbReference type="InterPro" id="IPR047202">
    <property type="entry name" value="Lipocalin_Blc-like_dom"/>
</dbReference>
<keyword evidence="5" id="KW-1185">Reference proteome</keyword>
<dbReference type="PIRSF" id="PIRSF036893">
    <property type="entry name" value="Lipocalin_ApoD"/>
    <property type="match status" value="1"/>
</dbReference>
<evidence type="ECO:0000313" key="4">
    <source>
        <dbReference type="EMBL" id="TYK64927.1"/>
    </source>
</evidence>
<comment type="caution">
    <text evidence="4">The sequence shown here is derived from an EMBL/GenBank/DDBJ whole genome shotgun (WGS) entry which is preliminary data.</text>
</comment>
<comment type="similarity">
    <text evidence="1 2">Belongs to the calycin superfamily. Lipocalin family.</text>
</comment>